<dbReference type="AlphaFoldDB" id="A0A5E3ZVM4"/>
<gene>
    <name evidence="1" type="ORF">LC603019_00214</name>
</gene>
<proteinExistence type="predicted"/>
<protein>
    <submittedName>
        <fullName evidence="1">Uncharacterized protein</fullName>
    </submittedName>
</protein>
<organism evidence="1 2">
    <name type="scientific">Lawsonella clevelandensis</name>
    <dbReference type="NCBI Taxonomy" id="1528099"/>
    <lineage>
        <taxon>Bacteria</taxon>
        <taxon>Bacillati</taxon>
        <taxon>Actinomycetota</taxon>
        <taxon>Actinomycetes</taxon>
        <taxon>Mycobacteriales</taxon>
        <taxon>Lawsonellaceae</taxon>
        <taxon>Lawsonella</taxon>
    </lineage>
</organism>
<name>A0A5E3ZVM4_9ACTN</name>
<evidence type="ECO:0000313" key="2">
    <source>
        <dbReference type="Proteomes" id="UP000324288"/>
    </source>
</evidence>
<dbReference type="EMBL" id="LR584267">
    <property type="protein sequence ID" value="VHN99795.1"/>
    <property type="molecule type" value="Genomic_DNA"/>
</dbReference>
<dbReference type="Proteomes" id="UP000324288">
    <property type="component" value="Chromosome"/>
</dbReference>
<accession>A0A5E3ZVM4</accession>
<reference evidence="1 2" key="1">
    <citation type="submission" date="2019-04" db="EMBL/GenBank/DDBJ databases">
        <authorList>
            <person name="Seth-Smith MB H."/>
            <person name="Seth-Smith H."/>
        </authorList>
    </citation>
    <scope>NUCLEOTIDE SEQUENCE [LARGE SCALE GENOMIC DNA]</scope>
    <source>
        <strain evidence="1">USB-603019</strain>
    </source>
</reference>
<keyword evidence="2" id="KW-1185">Reference proteome</keyword>
<sequence>MVNVSDTTKTFSQFTHLPPYFTPIFTPFATPVATFRHFLPLQTVKEAPFPLEEGSLLLRTIYTCNAKLVAWLLDNFVNLDNVVNLNIGISNCKTTFETFTNLRHVIRFTP</sequence>
<evidence type="ECO:0000313" key="1">
    <source>
        <dbReference type="EMBL" id="VHN99795.1"/>
    </source>
</evidence>